<protein>
    <recommendedName>
        <fullName evidence="1">Cyclic nucleotide-binding domain-containing protein</fullName>
    </recommendedName>
</protein>
<dbReference type="EnsemblMetazoa" id="GPPI043589-RA">
    <property type="protein sequence ID" value="GPPI043589-PA"/>
    <property type="gene ID" value="GPPI043589"/>
</dbReference>
<keyword evidence="3" id="KW-1185">Reference proteome</keyword>
<dbReference type="Proteomes" id="UP000092460">
    <property type="component" value="Unassembled WGS sequence"/>
</dbReference>
<proteinExistence type="predicted"/>
<evidence type="ECO:0000313" key="3">
    <source>
        <dbReference type="Proteomes" id="UP000092460"/>
    </source>
</evidence>
<dbReference type="Gene3D" id="2.60.120.10">
    <property type="entry name" value="Jelly Rolls"/>
    <property type="match status" value="2"/>
</dbReference>
<reference evidence="2" key="2">
    <citation type="submission" date="2020-05" db="UniProtKB">
        <authorList>
            <consortium name="EnsemblMetazoa"/>
        </authorList>
    </citation>
    <scope>IDENTIFICATION</scope>
    <source>
        <strain evidence="2">IAEA</strain>
    </source>
</reference>
<organism evidence="2 3">
    <name type="scientific">Glossina palpalis gambiensis</name>
    <dbReference type="NCBI Taxonomy" id="67801"/>
    <lineage>
        <taxon>Eukaryota</taxon>
        <taxon>Metazoa</taxon>
        <taxon>Ecdysozoa</taxon>
        <taxon>Arthropoda</taxon>
        <taxon>Hexapoda</taxon>
        <taxon>Insecta</taxon>
        <taxon>Pterygota</taxon>
        <taxon>Neoptera</taxon>
        <taxon>Endopterygota</taxon>
        <taxon>Diptera</taxon>
        <taxon>Brachycera</taxon>
        <taxon>Muscomorpha</taxon>
        <taxon>Hippoboscoidea</taxon>
        <taxon>Glossinidae</taxon>
        <taxon>Glossina</taxon>
    </lineage>
</organism>
<dbReference type="AlphaFoldDB" id="A0A1B0BXM9"/>
<reference evidence="3" key="1">
    <citation type="submission" date="2015-01" db="EMBL/GenBank/DDBJ databases">
        <authorList>
            <person name="Aksoy S."/>
            <person name="Warren W."/>
            <person name="Wilson R.K."/>
        </authorList>
    </citation>
    <scope>NUCLEOTIDE SEQUENCE [LARGE SCALE GENOMIC DNA]</scope>
    <source>
        <strain evidence="3">IAEA</strain>
    </source>
</reference>
<feature type="domain" description="Cyclic nucleotide-binding" evidence="1">
    <location>
        <begin position="96"/>
        <end position="187"/>
    </location>
</feature>
<evidence type="ECO:0000259" key="1">
    <source>
        <dbReference type="PROSITE" id="PS50042"/>
    </source>
</evidence>
<dbReference type="SMART" id="SM00100">
    <property type="entry name" value="cNMP"/>
    <property type="match status" value="1"/>
</dbReference>
<accession>A0A1B0BXM9</accession>
<dbReference type="InterPro" id="IPR000595">
    <property type="entry name" value="cNMP-bd_dom"/>
</dbReference>
<dbReference type="EMBL" id="JXJN01022285">
    <property type="status" value="NOT_ANNOTATED_CDS"/>
    <property type="molecule type" value="Genomic_DNA"/>
</dbReference>
<name>A0A1B0BXM9_9MUSC</name>
<dbReference type="Pfam" id="PF00027">
    <property type="entry name" value="cNMP_binding"/>
    <property type="match status" value="1"/>
</dbReference>
<dbReference type="InterPro" id="IPR014710">
    <property type="entry name" value="RmlC-like_jellyroll"/>
</dbReference>
<dbReference type="SUPFAM" id="SSF51206">
    <property type="entry name" value="cAMP-binding domain-like"/>
    <property type="match status" value="2"/>
</dbReference>
<dbReference type="PANTHER" id="PTHR23011">
    <property type="entry name" value="CYCLIC NUCLEOTIDE-BINDING DOMAIN CONTAINING PROTEIN"/>
    <property type="match status" value="1"/>
</dbReference>
<sequence>MAKRARDAEEMKRRKQARTRFRNLIRSVALNRIWLVDTGDQKLSLNVKKNVSMLVRPPRKIGLLTMAEKSLMRIHYSLRTIEERKKLVTLLASLTCFAKITPKARARLCKVIKFMVIGQGRTLIREGDPPTLVYFILTGEVEVSKKFYDHVTNSWVSKVLMIIGPGETIGEVELIEGCARTQTCVSTMLPISFSNDAIALIFVYVLLQKNGAVNNIFTDVVELLVLFEDDFDEILRDEMTKQWNQRKAIILALDYFKFFSKEQLISACKVSSLKEFNPLETIYYEDKGQADYTYFVISGECMILQCLKIRVSEKKGSKFFELVEIDKDSNSIFTPDASAEVMRMTIVENVKTQDYDIDELIASDETKSNMDLQRPDLQTIEARCQKIINSVPPVKERSSSSLSSWTESGEEYEIKYEDESEEEQEIGYEDRWSRMSSELQTRSSMLKKKSFQLSRTSIYSELLDEEGEEEDDYGFKYLTENGPRRRSSAESIIPKRTINEAAAVVKNTNKLKHHHKRKKHRPQEIQEAAEEEYEAEETEPILLEMQPSTISKRSFVRVPQYSLLTDLRGLYTAENLNDELERANKNVKTTQENHFIDVGSLTSGGIFGLGEKLEHRVIMARTTVQCLLMPRFWLLEKPQNPGNIWQRRRFYLDSTIPSRQSLFTDFLSTCQWQKFKSRIIKQCIDSNSFSNPTKIQDVPIICRIVEANNE</sequence>
<dbReference type="VEuPathDB" id="VectorBase:GPPI043589"/>
<dbReference type="InterPro" id="IPR018490">
    <property type="entry name" value="cNMP-bd_dom_sf"/>
</dbReference>
<dbReference type="PROSITE" id="PS50042">
    <property type="entry name" value="CNMP_BINDING_3"/>
    <property type="match status" value="1"/>
</dbReference>
<dbReference type="PANTHER" id="PTHR23011:SF41">
    <property type="entry name" value="CYCLIC NUCLEOTIDE-BINDING DOMAIN-CONTAINING PROTEIN"/>
    <property type="match status" value="1"/>
</dbReference>
<dbReference type="CDD" id="cd00038">
    <property type="entry name" value="CAP_ED"/>
    <property type="match status" value="1"/>
</dbReference>
<evidence type="ECO:0000313" key="2">
    <source>
        <dbReference type="EnsemblMetazoa" id="GPPI043589-PA"/>
    </source>
</evidence>